<organism evidence="1 2">
    <name type="scientific">Melastoma candidum</name>
    <dbReference type="NCBI Taxonomy" id="119954"/>
    <lineage>
        <taxon>Eukaryota</taxon>
        <taxon>Viridiplantae</taxon>
        <taxon>Streptophyta</taxon>
        <taxon>Embryophyta</taxon>
        <taxon>Tracheophyta</taxon>
        <taxon>Spermatophyta</taxon>
        <taxon>Magnoliopsida</taxon>
        <taxon>eudicotyledons</taxon>
        <taxon>Gunneridae</taxon>
        <taxon>Pentapetalae</taxon>
        <taxon>rosids</taxon>
        <taxon>malvids</taxon>
        <taxon>Myrtales</taxon>
        <taxon>Melastomataceae</taxon>
        <taxon>Melastomatoideae</taxon>
        <taxon>Melastomateae</taxon>
        <taxon>Melastoma</taxon>
    </lineage>
</organism>
<proteinExistence type="predicted"/>
<evidence type="ECO:0000313" key="2">
    <source>
        <dbReference type="Proteomes" id="UP001057402"/>
    </source>
</evidence>
<gene>
    <name evidence="1" type="ORF">MLD38_025586</name>
</gene>
<protein>
    <submittedName>
        <fullName evidence="1">Uncharacterized protein</fullName>
    </submittedName>
</protein>
<dbReference type="EMBL" id="CM042886">
    <property type="protein sequence ID" value="KAI4340780.1"/>
    <property type="molecule type" value="Genomic_DNA"/>
</dbReference>
<keyword evidence="2" id="KW-1185">Reference proteome</keyword>
<comment type="caution">
    <text evidence="1">The sequence shown here is derived from an EMBL/GenBank/DDBJ whole genome shotgun (WGS) entry which is preliminary data.</text>
</comment>
<name>A0ACB9NVT1_9MYRT</name>
<dbReference type="Proteomes" id="UP001057402">
    <property type="component" value="Chromosome 7"/>
</dbReference>
<evidence type="ECO:0000313" key="1">
    <source>
        <dbReference type="EMBL" id="KAI4340780.1"/>
    </source>
</evidence>
<accession>A0ACB9NVT1</accession>
<reference evidence="2" key="1">
    <citation type="journal article" date="2023" name="Front. Plant Sci.">
        <title>Chromosomal-level genome assembly of Melastoma candidum provides insights into trichome evolution.</title>
        <authorList>
            <person name="Zhong Y."/>
            <person name="Wu W."/>
            <person name="Sun C."/>
            <person name="Zou P."/>
            <person name="Liu Y."/>
            <person name="Dai S."/>
            <person name="Zhou R."/>
        </authorList>
    </citation>
    <scope>NUCLEOTIDE SEQUENCE [LARGE SCALE GENOMIC DNA]</scope>
</reference>
<sequence length="150" mass="17172">MLREDAREWIGRRREVGVIGAREREREAGSHCFETIGETDCCCWRSGRSGCCASDFEAAGLSLKKELAETETHAGQTGWTLFCMRTSMSSGTTTAGCWRFALSGIRRSRSRLLLLLKLRPRLRMLMLSLHLLKLLQKQELQLQLREQLLR</sequence>